<gene>
    <name evidence="4" type="ORF">KUTeg_015067</name>
</gene>
<organism evidence="4 5">
    <name type="scientific">Tegillarca granosa</name>
    <name type="common">Malaysian cockle</name>
    <name type="synonym">Anadara granosa</name>
    <dbReference type="NCBI Taxonomy" id="220873"/>
    <lineage>
        <taxon>Eukaryota</taxon>
        <taxon>Metazoa</taxon>
        <taxon>Spiralia</taxon>
        <taxon>Lophotrochozoa</taxon>
        <taxon>Mollusca</taxon>
        <taxon>Bivalvia</taxon>
        <taxon>Autobranchia</taxon>
        <taxon>Pteriomorphia</taxon>
        <taxon>Arcoida</taxon>
        <taxon>Arcoidea</taxon>
        <taxon>Arcidae</taxon>
        <taxon>Tegillarca</taxon>
    </lineage>
</organism>
<dbReference type="SMART" id="SM00476">
    <property type="entry name" value="DNaseIc"/>
    <property type="match status" value="1"/>
</dbReference>
<accession>A0ABQ9EP22</accession>
<dbReference type="Proteomes" id="UP001217089">
    <property type="component" value="Unassembled WGS sequence"/>
</dbReference>
<feature type="chain" id="PRO_5046732941" description="Endonuclease/exonuclease/phosphatase domain-containing protein" evidence="3">
    <location>
        <begin position="21"/>
        <end position="300"/>
    </location>
</feature>
<keyword evidence="1" id="KW-0540">Nuclease</keyword>
<sequence length="300" mass="34384">MTVVGGWVAVLIFLAVFVYGRGMTPVERPRYDITLVQEIRDSSETALPLLDIMIAGDFNADCTYVSRKEERKEISLFTDKRFEWLIGADLDTTVGDSDCSYDRFVVAGRNLKSAILPGTVGVYNFHKKHNLTAEEAKEVSDHYPIELSLQGREHTQVTEGKRVGLGLGFTESNQVDKDDIQKLYTSREDLEDIGFTVRRYKEENRNELYVVTKTCKNRLEVLLDLYSFRIANSRKSFENLITKEQLAMVEQFLISDYSDILKPPPHVNGLTTKVDDNFTVEIRCRISETKCELDIKRLIF</sequence>
<dbReference type="PANTHER" id="PTHR11371:SF33">
    <property type="entry name" value="ENDONUCLEASE_EXONUCLEASE_PHOSPHATASE DOMAIN-CONTAINING PROTEIN"/>
    <property type="match status" value="1"/>
</dbReference>
<keyword evidence="3" id="KW-0732">Signal</keyword>
<evidence type="ECO:0008006" key="6">
    <source>
        <dbReference type="Google" id="ProtNLM"/>
    </source>
</evidence>
<feature type="signal peptide" evidence="3">
    <location>
        <begin position="1"/>
        <end position="20"/>
    </location>
</feature>
<protein>
    <recommendedName>
        <fullName evidence="6">Endonuclease/exonuclease/phosphatase domain-containing protein</fullName>
    </recommendedName>
</protein>
<evidence type="ECO:0000256" key="3">
    <source>
        <dbReference type="SAM" id="SignalP"/>
    </source>
</evidence>
<comment type="caution">
    <text evidence="4">The sequence shown here is derived from an EMBL/GenBank/DDBJ whole genome shotgun (WGS) entry which is preliminary data.</text>
</comment>
<dbReference type="PANTHER" id="PTHR11371">
    <property type="entry name" value="DEOXYRIBONUCLEASE"/>
    <property type="match status" value="1"/>
</dbReference>
<dbReference type="InterPro" id="IPR036691">
    <property type="entry name" value="Endo/exonu/phosph_ase_sf"/>
</dbReference>
<evidence type="ECO:0000256" key="1">
    <source>
        <dbReference type="ARBA" id="ARBA00022722"/>
    </source>
</evidence>
<dbReference type="InterPro" id="IPR016202">
    <property type="entry name" value="DNase_I"/>
</dbReference>
<keyword evidence="5" id="KW-1185">Reference proteome</keyword>
<evidence type="ECO:0000313" key="5">
    <source>
        <dbReference type="Proteomes" id="UP001217089"/>
    </source>
</evidence>
<evidence type="ECO:0000256" key="2">
    <source>
        <dbReference type="ARBA" id="ARBA00022801"/>
    </source>
</evidence>
<dbReference type="SUPFAM" id="SSF56219">
    <property type="entry name" value="DNase I-like"/>
    <property type="match status" value="1"/>
</dbReference>
<proteinExistence type="predicted"/>
<dbReference type="EMBL" id="JARBDR010000793">
    <property type="protein sequence ID" value="KAJ8306983.1"/>
    <property type="molecule type" value="Genomic_DNA"/>
</dbReference>
<dbReference type="Gene3D" id="3.60.10.10">
    <property type="entry name" value="Endonuclease/exonuclease/phosphatase"/>
    <property type="match status" value="1"/>
</dbReference>
<name>A0ABQ9EP22_TEGGR</name>
<evidence type="ECO:0000313" key="4">
    <source>
        <dbReference type="EMBL" id="KAJ8306983.1"/>
    </source>
</evidence>
<reference evidence="4 5" key="1">
    <citation type="submission" date="2022-12" db="EMBL/GenBank/DDBJ databases">
        <title>Chromosome-level genome of Tegillarca granosa.</title>
        <authorList>
            <person name="Kim J."/>
        </authorList>
    </citation>
    <scope>NUCLEOTIDE SEQUENCE [LARGE SCALE GENOMIC DNA]</scope>
    <source>
        <strain evidence="4">Teg-2019</strain>
        <tissue evidence="4">Adductor muscle</tissue>
    </source>
</reference>
<keyword evidence="2" id="KW-0378">Hydrolase</keyword>
<dbReference type="PRINTS" id="PR00130">
    <property type="entry name" value="DNASEI"/>
</dbReference>